<evidence type="ECO:0000256" key="2">
    <source>
        <dbReference type="ARBA" id="ARBA00005642"/>
    </source>
</evidence>
<dbReference type="FunFam" id="3.30.2350.10:FF:000003">
    <property type="entry name" value="tRNA pseudouridine synthase B"/>
    <property type="match status" value="1"/>
</dbReference>
<feature type="domain" description="tRNA pseudouridine synthase II TruB subfamily 1 C-terminal" evidence="7">
    <location>
        <begin position="248"/>
        <end position="305"/>
    </location>
</feature>
<dbReference type="Gene3D" id="2.30.130.10">
    <property type="entry name" value="PUA domain"/>
    <property type="match status" value="1"/>
</dbReference>
<dbReference type="PATRIC" id="fig|1778263.3.peg.94"/>
<feature type="binding site" evidence="5">
    <location>
        <position position="200"/>
    </location>
    <ligand>
        <name>substrate</name>
    </ligand>
</feature>
<dbReference type="SUPFAM" id="SSF88697">
    <property type="entry name" value="PUA domain-like"/>
    <property type="match status" value="1"/>
</dbReference>
<dbReference type="Proteomes" id="UP000095477">
    <property type="component" value="Chromosome I"/>
</dbReference>
<dbReference type="GO" id="GO:0031119">
    <property type="term" value="P:tRNA pseudouridine synthesis"/>
    <property type="evidence" value="ECO:0007669"/>
    <property type="project" value="UniProtKB-UniRule"/>
</dbReference>
<reference evidence="10" key="1">
    <citation type="submission" date="2016-01" db="EMBL/GenBank/DDBJ databases">
        <authorList>
            <person name="Husnik F."/>
        </authorList>
    </citation>
    <scope>NUCLEOTIDE SEQUENCE [LARGE SCALE GENOMIC DNA]</scope>
</reference>
<dbReference type="NCBIfam" id="TIGR00431">
    <property type="entry name" value="TruB"/>
    <property type="match status" value="1"/>
</dbReference>
<dbReference type="InterPro" id="IPR032819">
    <property type="entry name" value="TruB_C"/>
</dbReference>
<dbReference type="HAMAP" id="MF_01080">
    <property type="entry name" value="TruB_bact"/>
    <property type="match status" value="1"/>
</dbReference>
<evidence type="ECO:0000313" key="9">
    <source>
        <dbReference type="EMBL" id="CUX97038.1"/>
    </source>
</evidence>
<feature type="active site" description="Nucleophile" evidence="5">
    <location>
        <position position="48"/>
    </location>
</feature>
<keyword evidence="4 5" id="KW-0413">Isomerase</keyword>
<dbReference type="OrthoDB" id="9802309at2"/>
<dbReference type="InterPro" id="IPR020103">
    <property type="entry name" value="PsdUridine_synth_cat_dom_sf"/>
</dbReference>
<keyword evidence="3 5" id="KW-0819">tRNA processing</keyword>
<dbReference type="InterPro" id="IPR002501">
    <property type="entry name" value="PsdUridine_synth_N"/>
</dbReference>
<evidence type="ECO:0000259" key="8">
    <source>
        <dbReference type="Pfam" id="PF16198"/>
    </source>
</evidence>
<comment type="similarity">
    <text evidence="2 5">Belongs to the pseudouridine synthase TruB family. Type 1 subfamily.</text>
</comment>
<protein>
    <recommendedName>
        <fullName evidence="5">tRNA pseudouridine synthase B</fullName>
        <ecNumber evidence="5">5.4.99.25</ecNumber>
    </recommendedName>
    <alternativeName>
        <fullName evidence="5">tRNA pseudouridine(55) synthase</fullName>
        <shortName evidence="5">Psi55 synthase</shortName>
    </alternativeName>
    <alternativeName>
        <fullName evidence="5">tRNA pseudouridylate synthase</fullName>
    </alternativeName>
    <alternativeName>
        <fullName evidence="5">tRNA-uridine isomerase</fullName>
    </alternativeName>
</protein>
<name>A0A143WTJ7_9ENTR</name>
<dbReference type="Pfam" id="PF01509">
    <property type="entry name" value="TruB_N"/>
    <property type="match status" value="1"/>
</dbReference>
<evidence type="ECO:0000259" key="6">
    <source>
        <dbReference type="Pfam" id="PF01509"/>
    </source>
</evidence>
<dbReference type="PANTHER" id="PTHR13767:SF2">
    <property type="entry name" value="PSEUDOURIDYLATE SYNTHASE TRUB1"/>
    <property type="match status" value="1"/>
</dbReference>
<dbReference type="Pfam" id="PF16198">
    <property type="entry name" value="TruB_C_2"/>
    <property type="match status" value="1"/>
</dbReference>
<dbReference type="Pfam" id="PF09157">
    <property type="entry name" value="TruB-C_2"/>
    <property type="match status" value="1"/>
</dbReference>
<dbReference type="STRING" id="1778263.TPER_HE00088"/>
<evidence type="ECO:0000256" key="3">
    <source>
        <dbReference type="ARBA" id="ARBA00022694"/>
    </source>
</evidence>
<evidence type="ECO:0000256" key="1">
    <source>
        <dbReference type="ARBA" id="ARBA00000385"/>
    </source>
</evidence>
<evidence type="ECO:0000256" key="5">
    <source>
        <dbReference type="HAMAP-Rule" id="MF_01080"/>
    </source>
</evidence>
<comment type="caution">
    <text evidence="5">Lacks conserved residue(s) required for the propagation of feature annotation.</text>
</comment>
<evidence type="ECO:0000256" key="4">
    <source>
        <dbReference type="ARBA" id="ARBA00023235"/>
    </source>
</evidence>
<dbReference type="PANTHER" id="PTHR13767">
    <property type="entry name" value="TRNA-PSEUDOURIDINE SYNTHASE"/>
    <property type="match status" value="1"/>
</dbReference>
<dbReference type="RefSeq" id="WP_067567427.1">
    <property type="nucleotide sequence ID" value="NZ_LN999835.1"/>
</dbReference>
<dbReference type="EC" id="5.4.99.25" evidence="5"/>
<dbReference type="InterPro" id="IPR014780">
    <property type="entry name" value="tRNA_psdUridine_synth_TruB"/>
</dbReference>
<feature type="domain" description="tRNA pseudouridylate synthase B C-terminal" evidence="8">
    <location>
        <begin position="181"/>
        <end position="244"/>
    </location>
</feature>
<sequence length="308" mass="34251">MSRPSHRGRDIDGILLLDKPIGLSSNYLLKTIKWLFRAKKAGYTGTLDPLATGMLPICLGEATKFSQYLLDADKRYRVTTRLGERTDTSDAEGKIVSVRPVVLDKARLVMSLEAFRGAFFQVPSMFSALKYQGRPLYEYARQGIEIAREARPIEIYSLQLLHWNLTQLVLEIHCSKGTYIRTIIDDLGERLGCGAHVQVLRRLTVARYSTARMITLDALLAIDTNMPETQVQLDALLLSIDSAVADMPAVHLPPDIAARVQLGQKVAITTPLEAGLVRLTEGQFRHFLGIGEITIPGFLTPLRLIAKP</sequence>
<evidence type="ECO:0000313" key="10">
    <source>
        <dbReference type="Proteomes" id="UP000095477"/>
    </source>
</evidence>
<feature type="domain" description="Pseudouridine synthase II N-terminal" evidence="6">
    <location>
        <begin position="33"/>
        <end position="180"/>
    </location>
</feature>
<dbReference type="InterPro" id="IPR015240">
    <property type="entry name" value="tRNA_sdUridine_synth_fam1_C"/>
</dbReference>
<dbReference type="GO" id="GO:0003723">
    <property type="term" value="F:RNA binding"/>
    <property type="evidence" value="ECO:0007669"/>
    <property type="project" value="InterPro"/>
</dbReference>
<feature type="binding site" evidence="5">
    <location>
        <position position="76"/>
    </location>
    <ligand>
        <name>substrate</name>
    </ligand>
</feature>
<dbReference type="InterPro" id="IPR015947">
    <property type="entry name" value="PUA-like_sf"/>
</dbReference>
<dbReference type="SUPFAM" id="SSF55120">
    <property type="entry name" value="Pseudouridine synthase"/>
    <property type="match status" value="1"/>
</dbReference>
<proteinExistence type="inferred from homology"/>
<dbReference type="AlphaFoldDB" id="A0A143WTJ7"/>
<dbReference type="CDD" id="cd21152">
    <property type="entry name" value="PUA_TruB_bacterial"/>
    <property type="match status" value="1"/>
</dbReference>
<dbReference type="Gene3D" id="3.30.2350.10">
    <property type="entry name" value="Pseudouridine synthase"/>
    <property type="match status" value="1"/>
</dbReference>
<dbReference type="KEGG" id="hed:TPER_HE00088"/>
<gene>
    <name evidence="5 9" type="primary">truB</name>
    <name evidence="9" type="ORF">TPER_HE00088</name>
</gene>
<accession>A0A143WTJ7</accession>
<dbReference type="GO" id="GO:0160148">
    <property type="term" value="F:tRNA pseudouridine(55) synthase activity"/>
    <property type="evidence" value="ECO:0007669"/>
    <property type="project" value="UniProtKB-EC"/>
</dbReference>
<dbReference type="EMBL" id="LN999835">
    <property type="protein sequence ID" value="CUX97038.1"/>
    <property type="molecule type" value="Genomic_DNA"/>
</dbReference>
<comment type="catalytic activity">
    <reaction evidence="1 5">
        <text>uridine(55) in tRNA = pseudouridine(55) in tRNA</text>
        <dbReference type="Rhea" id="RHEA:42532"/>
        <dbReference type="Rhea" id="RHEA-COMP:10101"/>
        <dbReference type="Rhea" id="RHEA-COMP:10102"/>
        <dbReference type="ChEBI" id="CHEBI:65314"/>
        <dbReference type="ChEBI" id="CHEBI:65315"/>
        <dbReference type="EC" id="5.4.99.25"/>
    </reaction>
</comment>
<evidence type="ECO:0000259" key="7">
    <source>
        <dbReference type="Pfam" id="PF09157"/>
    </source>
</evidence>
<keyword evidence="10" id="KW-1185">Reference proteome</keyword>
<dbReference type="GO" id="GO:1990481">
    <property type="term" value="P:mRNA pseudouridine synthesis"/>
    <property type="evidence" value="ECO:0007669"/>
    <property type="project" value="TreeGrafter"/>
</dbReference>
<dbReference type="InterPro" id="IPR036974">
    <property type="entry name" value="PUA_sf"/>
</dbReference>
<feature type="binding site" evidence="5">
    <location>
        <position position="179"/>
    </location>
    <ligand>
        <name>substrate</name>
    </ligand>
</feature>
<comment type="function">
    <text evidence="5">Responsible for synthesis of pseudouridine from uracil-55 in the psi GC loop of transfer RNAs.</text>
</comment>
<dbReference type="CDD" id="cd02573">
    <property type="entry name" value="PseudoU_synth_EcTruB"/>
    <property type="match status" value="1"/>
</dbReference>
<organism evidence="9 10">
    <name type="scientific">Candidatus Hoaglandella endobia</name>
    <dbReference type="NCBI Taxonomy" id="1778263"/>
    <lineage>
        <taxon>Bacteria</taxon>
        <taxon>Pseudomonadati</taxon>
        <taxon>Pseudomonadota</taxon>
        <taxon>Gammaproteobacteria</taxon>
        <taxon>Enterobacterales</taxon>
        <taxon>Enterobacteriaceae</taxon>
        <taxon>Candidatus Hoaglandella</taxon>
    </lineage>
</organism>